<feature type="binding site" evidence="7">
    <location>
        <position position="174"/>
    </location>
    <ligand>
        <name>Zn(2+)</name>
        <dbReference type="ChEBI" id="CHEBI:29105"/>
    </ligand>
</feature>
<dbReference type="OrthoDB" id="2919105at2759"/>
<evidence type="ECO:0000256" key="5">
    <source>
        <dbReference type="ARBA" id="ARBA00023027"/>
    </source>
</evidence>
<feature type="domain" description="Deacetylase sirtuin-type" evidence="9">
    <location>
        <begin position="18"/>
        <end position="335"/>
    </location>
</feature>
<dbReference type="InterPro" id="IPR026591">
    <property type="entry name" value="Sirtuin_cat_small_dom_sf"/>
</dbReference>
<dbReference type="Pfam" id="PF02146">
    <property type="entry name" value="SIR2"/>
    <property type="match status" value="1"/>
</dbReference>
<sequence>MPPSLPLAHLLASTGPADFSGRRQLSDVSTAIAKAKKVIVVSGAGISCSSGIPDFRSEGGLYSLVKEKYPDAFFTGKDLFSAGTFSNPVTTAIFYTFIAELSRSCNQAKPTRTHRFIETLHEKKKLLRSYTQNVDGLERRMGLESGGRGRGLKKLGTKNVELHGDLGRVRCVLCFSDYEATPEYMEMFREGEAPECPSCSERCESRINRSARATAVGTLRPSIVLYDEPHPLGDDIGSLAAYDAARSPDVLLIMGTSLKVHGLKRLVKEFAKAVHGGKKPGLVVFVNATAPSKEWEGIIDVHIEGETDMWVERVEEEWRSIRPGDWLSQTLLDKENFSAKKPQPKGKKELSNRDINRLPTPPSSPTQSSYPTSSQDSCSAVSDIFGSQSSQALPSSQASQATEVEDAVEAKSAPPTPLSPSKRRPKSQASPNKKSKGGIDDLADVLGTPSRKKPFQDDKAAPPPYTSADEDVFGTSPEKKTAIEGVQKGKATRTRGKGGGEKENVPVNTVKVRKTRAQVAASAALDRGVPNPPSPNPTTISLTSTTASSSQPVPPSFAASVTHPAEIGLGLLHGEEQLKNALQSKDRMFVLVLAKELEAFIARVANGALTASSASGGLAATTSTLAALGPSAPLNVTPSSKFQRMLVYKSAEWYGIKAVPGPDGSMIIGVLGTFNDKSTSLRLSDLVPAAPSPAQKFRIMQRTPASSQNASAEGSSSSSLSDTAASNKLKTLEEREAAYAVAREKIYGKAGDTEESSAPQADEPEVSANRAAAALEDDIDPVPRRRYGASSAPYEVIYASLYHPSSGNHTPSPAPNMPDQYGQQQPRVDPMYGYQPANMGYAPYPQMDMNGHSAGAGYHQGTQTAHGYGGYSDGQYPAPQQPYMVPAWQSSAGYPQPVNDQQQQQPYGMVQGQGGQWYQPTVNQPMPAIQQGIPYAGPTYGYSQPPQQPSQTYSNQQQRPAAMPPQGQSPYSHLVQPTPQRPHPHPHSSASSSISSRSYQSQSYPESSRPHSRGSNTSNRSAASSVRLGAMYPAGQAPGGGMGGGYRQKGMKQQGGLNGMTSLVLNEGKRGRGHSPSSTTTASSSHSSRRTSSINVPPPSQHQLPQRPDWAANNVPYHPSPMVTPPNLAASVAAPGMHGGMGLVSGQGPSASEFPPLLRSGTAAEPMQVERAKMRPITKPTVWGAGATAGGIGSPQMAPHVPSHVAILSAPRAQSQPPLHHHAPPTAKEEDPDFPRRVPAKAAPTLYDPSAPSGSLISGGSRPPSVNANPGTPTSARSMTSGAGLSPEEVIEAKLAAVSISAGVSIGPPPSRQNQAASYAKIARRE</sequence>
<dbReference type="InterPro" id="IPR024771">
    <property type="entry name" value="SUZ"/>
</dbReference>
<dbReference type="InterPro" id="IPR036867">
    <property type="entry name" value="R3H_dom_sf"/>
</dbReference>
<reference evidence="11 12" key="1">
    <citation type="submission" date="2016-06" db="EMBL/GenBank/DDBJ databases">
        <title>Evolution of pathogenesis and genome organization in the Tremellales.</title>
        <authorList>
            <person name="Cuomo C."/>
            <person name="Litvintseva A."/>
            <person name="Heitman J."/>
            <person name="Chen Y."/>
            <person name="Sun S."/>
            <person name="Springer D."/>
            <person name="Dromer F."/>
            <person name="Young S."/>
            <person name="Zeng Q."/>
            <person name="Chapman S."/>
            <person name="Gujja S."/>
            <person name="Saif S."/>
            <person name="Birren B."/>
        </authorList>
    </citation>
    <scope>NUCLEOTIDE SEQUENCE [LARGE SCALE GENOMIC DNA]</scope>
    <source>
        <strain evidence="11 12">CBS 6039</strain>
    </source>
</reference>
<keyword evidence="12" id="KW-1185">Reference proteome</keyword>
<dbReference type="GO" id="GO:0005739">
    <property type="term" value="C:mitochondrion"/>
    <property type="evidence" value="ECO:0007669"/>
    <property type="project" value="UniProtKB-SubCell"/>
</dbReference>
<dbReference type="InterPro" id="IPR050134">
    <property type="entry name" value="NAD-dep_sirtuin_deacylases"/>
</dbReference>
<gene>
    <name evidence="11" type="ORF">L202_02375</name>
</gene>
<evidence type="ECO:0000256" key="4">
    <source>
        <dbReference type="ARBA" id="ARBA00022946"/>
    </source>
</evidence>
<dbReference type="GO" id="GO:0003676">
    <property type="term" value="F:nucleic acid binding"/>
    <property type="evidence" value="ECO:0007669"/>
    <property type="project" value="InterPro"/>
</dbReference>
<dbReference type="GO" id="GO:0046872">
    <property type="term" value="F:metal ion binding"/>
    <property type="evidence" value="ECO:0007669"/>
    <property type="project" value="UniProtKB-KW"/>
</dbReference>
<feature type="compositionally biased region" description="Basic and acidic residues" evidence="8">
    <location>
        <begin position="1227"/>
        <end position="1236"/>
    </location>
</feature>
<feature type="compositionally biased region" description="Polar residues" evidence="8">
    <location>
        <begin position="1252"/>
        <end position="1283"/>
    </location>
</feature>
<keyword evidence="7" id="KW-0479">Metal-binding</keyword>
<dbReference type="GeneID" id="30153684"/>
<feature type="region of interest" description="Disordered" evidence="8">
    <location>
        <begin position="522"/>
        <end position="557"/>
    </location>
</feature>
<evidence type="ECO:0000313" key="12">
    <source>
        <dbReference type="Proteomes" id="UP000094065"/>
    </source>
</evidence>
<feature type="compositionally biased region" description="Polar residues" evidence="8">
    <location>
        <begin position="1013"/>
        <end position="1024"/>
    </location>
</feature>
<comment type="caution">
    <text evidence="11">The sequence shown here is derived from an EMBL/GenBank/DDBJ whole genome shotgun (WGS) entry which is preliminary data.</text>
</comment>
<feature type="active site" description="Proton acceptor" evidence="7">
    <location>
        <position position="163"/>
    </location>
</feature>
<feature type="compositionally biased region" description="Low complexity" evidence="8">
    <location>
        <begin position="387"/>
        <end position="401"/>
    </location>
</feature>
<dbReference type="Pfam" id="PF12752">
    <property type="entry name" value="SUZ"/>
    <property type="match status" value="1"/>
</dbReference>
<feature type="region of interest" description="Disordered" evidence="8">
    <location>
        <begin position="700"/>
        <end position="727"/>
    </location>
</feature>
<dbReference type="PANTHER" id="PTHR11085:SF8">
    <property type="entry name" value="NAD-DEPENDENT HISTONE DEACETYLASE HST3"/>
    <property type="match status" value="1"/>
</dbReference>
<dbReference type="CDD" id="cd01407">
    <property type="entry name" value="SIR2-fam"/>
    <property type="match status" value="1"/>
</dbReference>
<organism evidence="11 12">
    <name type="scientific">Cryptococcus amylolentus CBS 6039</name>
    <dbReference type="NCBI Taxonomy" id="1295533"/>
    <lineage>
        <taxon>Eukaryota</taxon>
        <taxon>Fungi</taxon>
        <taxon>Dikarya</taxon>
        <taxon>Basidiomycota</taxon>
        <taxon>Agaricomycotina</taxon>
        <taxon>Tremellomycetes</taxon>
        <taxon>Tremellales</taxon>
        <taxon>Cryptococcaceae</taxon>
        <taxon>Cryptococcus</taxon>
    </lineage>
</organism>
<comment type="similarity">
    <text evidence="2">Belongs to the sirtuin family. Class I subfamily.</text>
</comment>
<evidence type="ECO:0000256" key="3">
    <source>
        <dbReference type="ARBA" id="ARBA00022679"/>
    </source>
</evidence>
<feature type="compositionally biased region" description="Gly residues" evidence="8">
    <location>
        <begin position="1037"/>
        <end position="1047"/>
    </location>
</feature>
<dbReference type="GO" id="GO:0070403">
    <property type="term" value="F:NAD+ binding"/>
    <property type="evidence" value="ECO:0007669"/>
    <property type="project" value="InterPro"/>
</dbReference>
<feature type="compositionally biased region" description="Low complexity" evidence="8">
    <location>
        <begin position="705"/>
        <end position="726"/>
    </location>
</feature>
<feature type="binding site" evidence="7">
    <location>
        <position position="203"/>
    </location>
    <ligand>
        <name>Zn(2+)</name>
        <dbReference type="ChEBI" id="CHEBI:29105"/>
    </ligand>
</feature>
<feature type="region of interest" description="Disordered" evidence="8">
    <location>
        <begin position="334"/>
        <end position="504"/>
    </location>
</feature>
<feature type="compositionally biased region" description="Basic and acidic residues" evidence="8">
    <location>
        <begin position="346"/>
        <end position="356"/>
    </location>
</feature>
<dbReference type="STRING" id="1295533.A0A1E3I0M8"/>
<comment type="subcellular location">
    <subcellularLocation>
        <location evidence="1">Mitochondrion</location>
    </subcellularLocation>
</comment>
<feature type="region of interest" description="Disordered" evidence="8">
    <location>
        <begin position="1213"/>
        <end position="1286"/>
    </location>
</feature>
<feature type="compositionally biased region" description="Low complexity" evidence="8">
    <location>
        <begin position="987"/>
        <end position="1007"/>
    </location>
</feature>
<dbReference type="PROSITE" id="PS51673">
    <property type="entry name" value="SUZ"/>
    <property type="match status" value="1"/>
</dbReference>
<feature type="binding site" evidence="7">
    <location>
        <position position="196"/>
    </location>
    <ligand>
        <name>Zn(2+)</name>
        <dbReference type="ChEBI" id="CHEBI:29105"/>
    </ligand>
</feature>
<evidence type="ECO:0000256" key="7">
    <source>
        <dbReference type="PROSITE-ProRule" id="PRU00236"/>
    </source>
</evidence>
<accession>A0A1E3I0M8</accession>
<dbReference type="PANTHER" id="PTHR11085">
    <property type="entry name" value="NAD-DEPENDENT PROTEIN DEACYLASE SIRTUIN-5, MITOCHONDRIAL-RELATED"/>
    <property type="match status" value="1"/>
</dbReference>
<dbReference type="InterPro" id="IPR026590">
    <property type="entry name" value="Ssirtuin_cat_dom"/>
</dbReference>
<dbReference type="RefSeq" id="XP_018996377.1">
    <property type="nucleotide sequence ID" value="XM_019135974.1"/>
</dbReference>
<feature type="region of interest" description="Disordered" evidence="8">
    <location>
        <begin position="928"/>
        <end position="1113"/>
    </location>
</feature>
<keyword evidence="6" id="KW-0496">Mitochondrion</keyword>
<feature type="compositionally biased region" description="Low complexity" evidence="8">
    <location>
        <begin position="537"/>
        <end position="551"/>
    </location>
</feature>
<feature type="compositionally biased region" description="Polar residues" evidence="8">
    <location>
        <begin position="966"/>
        <end position="978"/>
    </location>
</feature>
<evidence type="ECO:0000313" key="11">
    <source>
        <dbReference type="EMBL" id="ODN82058.1"/>
    </source>
</evidence>
<dbReference type="Gene3D" id="3.30.1600.10">
    <property type="entry name" value="SIR2/SIRT2 'Small Domain"/>
    <property type="match status" value="1"/>
</dbReference>
<keyword evidence="5" id="KW-0520">NAD</keyword>
<evidence type="ECO:0000256" key="2">
    <source>
        <dbReference type="ARBA" id="ARBA00006924"/>
    </source>
</evidence>
<evidence type="ECO:0000259" key="9">
    <source>
        <dbReference type="PROSITE" id="PS50305"/>
    </source>
</evidence>
<dbReference type="EMBL" id="AWGJ01000003">
    <property type="protein sequence ID" value="ODN82058.1"/>
    <property type="molecule type" value="Genomic_DNA"/>
</dbReference>
<feature type="compositionally biased region" description="Low complexity" evidence="8">
    <location>
        <begin position="937"/>
        <end position="958"/>
    </location>
</feature>
<feature type="compositionally biased region" description="Low complexity" evidence="8">
    <location>
        <begin position="1074"/>
        <end position="1093"/>
    </location>
</feature>
<dbReference type="Proteomes" id="UP000094065">
    <property type="component" value="Unassembled WGS sequence"/>
</dbReference>
<evidence type="ECO:0000256" key="1">
    <source>
        <dbReference type="ARBA" id="ARBA00004173"/>
    </source>
</evidence>
<feature type="region of interest" description="Disordered" evidence="8">
    <location>
        <begin position="750"/>
        <end position="786"/>
    </location>
</feature>
<dbReference type="InterPro" id="IPR029035">
    <property type="entry name" value="DHS-like_NAD/FAD-binding_dom"/>
</dbReference>
<dbReference type="Gene3D" id="3.30.1370.50">
    <property type="entry name" value="R3H-like domain"/>
    <property type="match status" value="1"/>
</dbReference>
<feature type="compositionally biased region" description="Low complexity" evidence="8">
    <location>
        <begin position="365"/>
        <end position="379"/>
    </location>
</feature>
<dbReference type="Gene3D" id="3.40.50.1220">
    <property type="entry name" value="TPP-binding domain"/>
    <property type="match status" value="1"/>
</dbReference>
<dbReference type="SUPFAM" id="SSF52467">
    <property type="entry name" value="DHS-like NAD/FAD-binding domain"/>
    <property type="match status" value="1"/>
</dbReference>
<keyword evidence="7" id="KW-0862">Zinc</keyword>
<keyword evidence="3" id="KW-0808">Transferase</keyword>
<protein>
    <recommendedName>
        <fullName evidence="13">Deacetylase sirtuin-type domain-containing protein</fullName>
    </recommendedName>
</protein>
<feature type="region of interest" description="Disordered" evidence="8">
    <location>
        <begin position="1303"/>
        <end position="1326"/>
    </location>
</feature>
<dbReference type="GO" id="GO:0005634">
    <property type="term" value="C:nucleus"/>
    <property type="evidence" value="ECO:0007669"/>
    <property type="project" value="TreeGrafter"/>
</dbReference>
<keyword evidence="4" id="KW-0809">Transit peptide</keyword>
<evidence type="ECO:0000259" key="10">
    <source>
        <dbReference type="PROSITE" id="PS51673"/>
    </source>
</evidence>
<dbReference type="GO" id="GO:0017136">
    <property type="term" value="F:histone deacetylase activity, NAD-dependent"/>
    <property type="evidence" value="ECO:0007669"/>
    <property type="project" value="TreeGrafter"/>
</dbReference>
<dbReference type="PROSITE" id="PS50305">
    <property type="entry name" value="SIRTUIN"/>
    <property type="match status" value="1"/>
</dbReference>
<evidence type="ECO:0000256" key="8">
    <source>
        <dbReference type="SAM" id="MobiDB-lite"/>
    </source>
</evidence>
<name>A0A1E3I0M8_9TREE</name>
<evidence type="ECO:0008006" key="13">
    <source>
        <dbReference type="Google" id="ProtNLM"/>
    </source>
</evidence>
<dbReference type="InterPro" id="IPR003000">
    <property type="entry name" value="Sirtuin"/>
</dbReference>
<feature type="domain" description="SUZ" evidence="10">
    <location>
        <begin position="677"/>
        <end position="751"/>
    </location>
</feature>
<proteinExistence type="inferred from homology"/>
<feature type="binding site" evidence="7">
    <location>
        <position position="171"/>
    </location>
    <ligand>
        <name>Zn(2+)</name>
        <dbReference type="ChEBI" id="CHEBI:29105"/>
    </ligand>
</feature>
<evidence type="ECO:0000256" key="6">
    <source>
        <dbReference type="ARBA" id="ARBA00023128"/>
    </source>
</evidence>